<evidence type="ECO:0000313" key="3">
    <source>
        <dbReference type="Proteomes" id="UP000637695"/>
    </source>
</evidence>
<feature type="chain" id="PRO_5039678811" description="Aldouronate transport system substrate-binding protein" evidence="1">
    <location>
        <begin position="28"/>
        <end position="560"/>
    </location>
</feature>
<protein>
    <recommendedName>
        <fullName evidence="4">Aldouronate transport system substrate-binding protein</fullName>
    </recommendedName>
</protein>
<dbReference type="PANTHER" id="PTHR43649">
    <property type="entry name" value="ARABINOSE-BINDING PROTEIN-RELATED"/>
    <property type="match status" value="1"/>
</dbReference>
<proteinExistence type="predicted"/>
<dbReference type="InterPro" id="IPR050490">
    <property type="entry name" value="Bact_solute-bd_prot1"/>
</dbReference>
<reference evidence="2" key="2">
    <citation type="submission" date="2020-09" db="EMBL/GenBank/DDBJ databases">
        <authorList>
            <person name="Sun Q."/>
            <person name="Ohkuma M."/>
        </authorList>
    </citation>
    <scope>NUCLEOTIDE SEQUENCE</scope>
    <source>
        <strain evidence="2">JCM 18487</strain>
    </source>
</reference>
<evidence type="ECO:0008006" key="4">
    <source>
        <dbReference type="Google" id="ProtNLM"/>
    </source>
</evidence>
<keyword evidence="3" id="KW-1185">Reference proteome</keyword>
<accession>A0A917NMF6</accession>
<dbReference type="PANTHER" id="PTHR43649:SF12">
    <property type="entry name" value="DIACETYLCHITOBIOSE BINDING PROTEIN DASA"/>
    <property type="match status" value="1"/>
</dbReference>
<name>A0A917NMF6_9BACL</name>
<comment type="caution">
    <text evidence="2">The sequence shown here is derived from an EMBL/GenBank/DDBJ whole genome shotgun (WGS) entry which is preliminary data.</text>
</comment>
<dbReference type="Gene3D" id="3.40.190.10">
    <property type="entry name" value="Periplasmic binding protein-like II"/>
    <property type="match status" value="3"/>
</dbReference>
<dbReference type="AlphaFoldDB" id="A0A917NMF6"/>
<gene>
    <name evidence="2" type="ORF">GCM10010885_21570</name>
</gene>
<dbReference type="RefSeq" id="WP_188883051.1">
    <property type="nucleotide sequence ID" value="NZ_BMOY01000041.1"/>
</dbReference>
<organism evidence="2 3">
    <name type="scientific">Alicyclobacillus cellulosilyticus</name>
    <dbReference type="NCBI Taxonomy" id="1003997"/>
    <lineage>
        <taxon>Bacteria</taxon>
        <taxon>Bacillati</taxon>
        <taxon>Bacillota</taxon>
        <taxon>Bacilli</taxon>
        <taxon>Bacillales</taxon>
        <taxon>Alicyclobacillaceae</taxon>
        <taxon>Alicyclobacillus</taxon>
    </lineage>
</organism>
<dbReference type="SUPFAM" id="SSF53850">
    <property type="entry name" value="Periplasmic binding protein-like II"/>
    <property type="match status" value="1"/>
</dbReference>
<feature type="signal peptide" evidence="1">
    <location>
        <begin position="1"/>
        <end position="27"/>
    </location>
</feature>
<evidence type="ECO:0000313" key="2">
    <source>
        <dbReference type="EMBL" id="GGJ11912.1"/>
    </source>
</evidence>
<evidence type="ECO:0000256" key="1">
    <source>
        <dbReference type="SAM" id="SignalP"/>
    </source>
</evidence>
<sequence length="560" mass="63150">MGFRNSQWKTATVLSVVAFTSFASVSAGSGASFQPFTSFAHMRNDSTQTLTWFTDVNWWTMGKWNTDPNTVEGYITKKFGISFEFNVPAQDADTKLHLMLVSGKLPDIISLQDGTTEQELIKSGKVWNLEEFFKKYDPTALTDGTFPPDLVKLEKQTFGGFYSVPSWASTPDMVKKYPPAQKDHLYSANQAVIYNEHIMKQAGLKLADLKTEDGLLKALQKVKSMHLTYKGAPVIPLQIDNSNQWYGSTVQALAQMFGAMPVDQKGNYRDLILSPEMKHAIDFLFKAAQMGALDRSQITLDTNGTNNVVRSGRVFCFIGNTANPHPETMWQTDPTETWVSPGPLLSNPYRRPTFGHAQYGLGWTQTYVSKSVQNPQIVAKWMHWMYSYDGEVLTNYGFAGKDYTVKNGLIYPTAQAKKYPSNYWETTGLGAFWFFNNGPFFSHVSPPPSDESGKMVQQFKSAWPSSPLTYVYDSTPLQMPATLIPPGSQLFQIQQQIRQYEETQVAKMIFAPDAKTENQIYQQTIAQLHKMGLDQLQAVYNQQFHKQEQAFGEHLKGINP</sequence>
<dbReference type="Proteomes" id="UP000637695">
    <property type="component" value="Unassembled WGS sequence"/>
</dbReference>
<dbReference type="EMBL" id="BMOY01000041">
    <property type="protein sequence ID" value="GGJ11912.1"/>
    <property type="molecule type" value="Genomic_DNA"/>
</dbReference>
<keyword evidence="1" id="KW-0732">Signal</keyword>
<reference evidence="2" key="1">
    <citation type="journal article" date="2014" name="Int. J. Syst. Evol. Microbiol.">
        <title>Complete genome sequence of Corynebacterium casei LMG S-19264T (=DSM 44701T), isolated from a smear-ripened cheese.</title>
        <authorList>
            <consortium name="US DOE Joint Genome Institute (JGI-PGF)"/>
            <person name="Walter F."/>
            <person name="Albersmeier A."/>
            <person name="Kalinowski J."/>
            <person name="Ruckert C."/>
        </authorList>
    </citation>
    <scope>NUCLEOTIDE SEQUENCE</scope>
    <source>
        <strain evidence="2">JCM 18487</strain>
    </source>
</reference>